<evidence type="ECO:0000313" key="2">
    <source>
        <dbReference type="EMBL" id="KAK9002839.1"/>
    </source>
</evidence>
<feature type="compositionally biased region" description="Polar residues" evidence="1">
    <location>
        <begin position="103"/>
        <end position="113"/>
    </location>
</feature>
<protein>
    <submittedName>
        <fullName evidence="2">Uncharacterized protein</fullName>
    </submittedName>
</protein>
<evidence type="ECO:0000256" key="1">
    <source>
        <dbReference type="SAM" id="MobiDB-lite"/>
    </source>
</evidence>
<feature type="region of interest" description="Disordered" evidence="1">
    <location>
        <begin position="138"/>
        <end position="162"/>
    </location>
</feature>
<proteinExistence type="predicted"/>
<dbReference type="Proteomes" id="UP001396334">
    <property type="component" value="Unassembled WGS sequence"/>
</dbReference>
<accession>A0ABR2QQE1</accession>
<gene>
    <name evidence="2" type="ORF">V6N11_060417</name>
</gene>
<keyword evidence="3" id="KW-1185">Reference proteome</keyword>
<evidence type="ECO:0000313" key="3">
    <source>
        <dbReference type="Proteomes" id="UP001396334"/>
    </source>
</evidence>
<name>A0ABR2QQE1_9ROSI</name>
<reference evidence="2 3" key="1">
    <citation type="journal article" date="2024" name="G3 (Bethesda)">
        <title>Genome assembly of Hibiscus sabdariffa L. provides insights into metabolisms of medicinal natural products.</title>
        <authorList>
            <person name="Kim T."/>
        </authorList>
    </citation>
    <scope>NUCLEOTIDE SEQUENCE [LARGE SCALE GENOMIC DNA]</scope>
    <source>
        <strain evidence="2">TK-2024</strain>
        <tissue evidence="2">Old leaves</tissue>
    </source>
</reference>
<dbReference type="EMBL" id="JBBPBN010000034">
    <property type="protein sequence ID" value="KAK9002839.1"/>
    <property type="molecule type" value="Genomic_DNA"/>
</dbReference>
<sequence>MGRRRMLGRLTELWSVLEGLRPAREQSYRKLDLNVTFTEFVFPWADATNAPQSVAVPSSEVSVFPVVQQDRMQLRSEFPMLVPMEDTVQVGDISLLGEGPLVPQQSEESPSTDEQPRNVGMCLDAPYPPDNITSLHYEPSEAGGSSLCAPTDMGSSLPLVRA</sequence>
<comment type="caution">
    <text evidence="2">The sequence shown here is derived from an EMBL/GenBank/DDBJ whole genome shotgun (WGS) entry which is preliminary data.</text>
</comment>
<feature type="region of interest" description="Disordered" evidence="1">
    <location>
        <begin position="97"/>
        <end position="125"/>
    </location>
</feature>
<organism evidence="2 3">
    <name type="scientific">Hibiscus sabdariffa</name>
    <name type="common">roselle</name>
    <dbReference type="NCBI Taxonomy" id="183260"/>
    <lineage>
        <taxon>Eukaryota</taxon>
        <taxon>Viridiplantae</taxon>
        <taxon>Streptophyta</taxon>
        <taxon>Embryophyta</taxon>
        <taxon>Tracheophyta</taxon>
        <taxon>Spermatophyta</taxon>
        <taxon>Magnoliopsida</taxon>
        <taxon>eudicotyledons</taxon>
        <taxon>Gunneridae</taxon>
        <taxon>Pentapetalae</taxon>
        <taxon>rosids</taxon>
        <taxon>malvids</taxon>
        <taxon>Malvales</taxon>
        <taxon>Malvaceae</taxon>
        <taxon>Malvoideae</taxon>
        <taxon>Hibiscus</taxon>
    </lineage>
</organism>